<dbReference type="InterPro" id="IPR044084">
    <property type="entry name" value="AvModA-like_subst-bd"/>
</dbReference>
<dbReference type="GO" id="GO:0030973">
    <property type="term" value="F:molybdate ion binding"/>
    <property type="evidence" value="ECO:0007669"/>
    <property type="project" value="InterPro"/>
</dbReference>
<feature type="binding site" evidence="4">
    <location>
        <position position="166"/>
    </location>
    <ligand>
        <name>molybdate</name>
        <dbReference type="ChEBI" id="CHEBI:36264"/>
    </ligand>
</feature>
<dbReference type="EMBL" id="JACHHY010000016">
    <property type="protein sequence ID" value="MBB5019407.1"/>
    <property type="molecule type" value="Genomic_DNA"/>
</dbReference>
<evidence type="ECO:0000256" key="3">
    <source>
        <dbReference type="ARBA" id="ARBA00022729"/>
    </source>
</evidence>
<keyword evidence="4" id="KW-0500">Molybdenum</keyword>
<sequence length="252" mass="27184">MKTHRLLTCLCFITSTSAAVADTLTIAVAANVQYAFDDLASAFKAETGHDAKASFNSSGKFVAQIMAGAPFDVFISADMTFPEKLHQQGLATAAPKPYAYGGLVVWTLHPDLDPANWQTVMQQPTVRKIAVANPKTAPYGQEAMKALAQSKLDEVIKTKLVFGESIAQTNQYIANRVADIGITAKSVVVSPEMAGKGRWVDLPKSLYQPIPQGAVILKHGAAKQPIASQAWMDFLYGPTARAILQRYGYLLP</sequence>
<keyword evidence="2 4" id="KW-0479">Metal-binding</keyword>
<dbReference type="SUPFAM" id="SSF53850">
    <property type="entry name" value="Periplasmic binding protein-like II"/>
    <property type="match status" value="1"/>
</dbReference>
<dbReference type="GO" id="GO:0015689">
    <property type="term" value="P:molybdate ion transport"/>
    <property type="evidence" value="ECO:0007669"/>
    <property type="project" value="InterPro"/>
</dbReference>
<keyword evidence="3 5" id="KW-0732">Signal</keyword>
<proteinExistence type="inferred from homology"/>
<dbReference type="AlphaFoldDB" id="A0A840MQN9"/>
<feature type="signal peptide" evidence="5">
    <location>
        <begin position="1"/>
        <end position="21"/>
    </location>
</feature>
<dbReference type="RefSeq" id="WP_184040211.1">
    <property type="nucleotide sequence ID" value="NZ_JACHHY010000016.1"/>
</dbReference>
<feature type="chain" id="PRO_5032415043" evidence="5">
    <location>
        <begin position="22"/>
        <end position="252"/>
    </location>
</feature>
<feature type="binding site" evidence="4">
    <location>
        <position position="58"/>
    </location>
    <ligand>
        <name>molybdate</name>
        <dbReference type="ChEBI" id="CHEBI:36264"/>
    </ligand>
</feature>
<dbReference type="InterPro" id="IPR005950">
    <property type="entry name" value="ModA"/>
</dbReference>
<dbReference type="PANTHER" id="PTHR30632:SF14">
    <property type="entry name" value="TUNGSTATE_MOLYBDATE_CHROMATE-BINDING PROTEIN MODA"/>
    <property type="match status" value="1"/>
</dbReference>
<dbReference type="PIRSF" id="PIRSF004846">
    <property type="entry name" value="ModA"/>
    <property type="match status" value="1"/>
</dbReference>
<organism evidence="6 7">
    <name type="scientific">Chitinivorax tropicus</name>
    <dbReference type="NCBI Taxonomy" id="714531"/>
    <lineage>
        <taxon>Bacteria</taxon>
        <taxon>Pseudomonadati</taxon>
        <taxon>Pseudomonadota</taxon>
        <taxon>Betaproteobacteria</taxon>
        <taxon>Chitinivorax</taxon>
    </lineage>
</organism>
<dbReference type="NCBIfam" id="TIGR01256">
    <property type="entry name" value="modA"/>
    <property type="match status" value="1"/>
</dbReference>
<dbReference type="PANTHER" id="PTHR30632">
    <property type="entry name" value="MOLYBDATE-BINDING PERIPLASMIC PROTEIN"/>
    <property type="match status" value="1"/>
</dbReference>
<accession>A0A840MQN9</accession>
<dbReference type="Proteomes" id="UP000575898">
    <property type="component" value="Unassembled WGS sequence"/>
</dbReference>
<evidence type="ECO:0000256" key="2">
    <source>
        <dbReference type="ARBA" id="ARBA00022723"/>
    </source>
</evidence>
<evidence type="ECO:0000256" key="5">
    <source>
        <dbReference type="SAM" id="SignalP"/>
    </source>
</evidence>
<evidence type="ECO:0000256" key="1">
    <source>
        <dbReference type="ARBA" id="ARBA00009175"/>
    </source>
</evidence>
<dbReference type="GO" id="GO:0046872">
    <property type="term" value="F:metal ion binding"/>
    <property type="evidence" value="ECO:0007669"/>
    <property type="project" value="UniProtKB-KW"/>
</dbReference>
<name>A0A840MQN9_9PROT</name>
<comment type="caution">
    <text evidence="6">The sequence shown here is derived from an EMBL/GenBank/DDBJ whole genome shotgun (WGS) entry which is preliminary data.</text>
</comment>
<evidence type="ECO:0000313" key="7">
    <source>
        <dbReference type="Proteomes" id="UP000575898"/>
    </source>
</evidence>
<keyword evidence="7" id="KW-1185">Reference proteome</keyword>
<dbReference type="Gene3D" id="3.40.190.10">
    <property type="entry name" value="Periplasmic binding protein-like II"/>
    <property type="match status" value="2"/>
</dbReference>
<dbReference type="CDD" id="cd13539">
    <property type="entry name" value="PBP2_AvModA"/>
    <property type="match status" value="1"/>
</dbReference>
<dbReference type="InterPro" id="IPR050682">
    <property type="entry name" value="ModA/WtpA"/>
</dbReference>
<evidence type="ECO:0000256" key="4">
    <source>
        <dbReference type="PIRSR" id="PIRSR004846-1"/>
    </source>
</evidence>
<gene>
    <name evidence="6" type="ORF">HNQ59_002708</name>
</gene>
<comment type="similarity">
    <text evidence="1">Belongs to the bacterial solute-binding protein ModA family.</text>
</comment>
<reference evidence="6 7" key="1">
    <citation type="submission" date="2020-08" db="EMBL/GenBank/DDBJ databases">
        <title>Genomic Encyclopedia of Type Strains, Phase IV (KMG-IV): sequencing the most valuable type-strain genomes for metagenomic binning, comparative biology and taxonomic classification.</title>
        <authorList>
            <person name="Goeker M."/>
        </authorList>
    </citation>
    <scope>NUCLEOTIDE SEQUENCE [LARGE SCALE GENOMIC DNA]</scope>
    <source>
        <strain evidence="6 7">DSM 27165</strain>
    </source>
</reference>
<evidence type="ECO:0000313" key="6">
    <source>
        <dbReference type="EMBL" id="MBB5019407.1"/>
    </source>
</evidence>
<dbReference type="Pfam" id="PF13531">
    <property type="entry name" value="SBP_bac_11"/>
    <property type="match status" value="1"/>
</dbReference>
<protein>
    <submittedName>
        <fullName evidence="6">Molybdate transport system substrate-binding protein</fullName>
    </submittedName>
</protein>